<evidence type="ECO:0000313" key="2">
    <source>
        <dbReference type="Proteomes" id="UP000691718"/>
    </source>
</evidence>
<dbReference type="Proteomes" id="UP000691718">
    <property type="component" value="Unassembled WGS sequence"/>
</dbReference>
<dbReference type="OrthoDB" id="69711at2759"/>
<sequence length="411" mass="46119">MDMHINDSLSDEEIFFGNLSTNEIKKHVTMDRYRYSAKCNNTKKESDIDSSPKIIETRSEPDLPGVSLNISDSNLRLSSEHKGISSGNINSINDSFLEMEKMVSELKKLPNSDKEELDNTLEVIEYILNNGPTHEEGCNLHSKIEESEDNNNEKTALQVEVIDTKQSNVPESIKDVLKLEEVKHSLNTELFTPIKNKDGLSDCTSGPSLDTFSTKTIDHPHKTDNVTTPFCGDIKQEALVFKTPKSVISQKKQFITPKTKLTPSKNSYQHITSPVAAYIKNSPQVPLLKDVRPRKPLPGVSSIPKLLKSTEKTSNKENINLPSVAYKSAQSMKVIKVPNEEKLPENQWAKKLSSSLSKPIVIKHDHRENNVSKKIKEPNSEDSFADLTLHQAEVSVCTQKSAFSTLKKRHM</sequence>
<reference evidence="1" key="1">
    <citation type="submission" date="2021-04" db="EMBL/GenBank/DDBJ databases">
        <authorList>
            <person name="Tunstrom K."/>
        </authorList>
    </citation>
    <scope>NUCLEOTIDE SEQUENCE</scope>
</reference>
<accession>A0A8S3WAW1</accession>
<comment type="caution">
    <text evidence="1">The sequence shown here is derived from an EMBL/GenBank/DDBJ whole genome shotgun (WGS) entry which is preliminary data.</text>
</comment>
<dbReference type="AlphaFoldDB" id="A0A8S3WAW1"/>
<dbReference type="EMBL" id="CAJQZP010000233">
    <property type="protein sequence ID" value="CAG4950711.1"/>
    <property type="molecule type" value="Genomic_DNA"/>
</dbReference>
<organism evidence="1 2">
    <name type="scientific">Parnassius apollo</name>
    <name type="common">Apollo butterfly</name>
    <name type="synonym">Papilio apollo</name>
    <dbReference type="NCBI Taxonomy" id="110799"/>
    <lineage>
        <taxon>Eukaryota</taxon>
        <taxon>Metazoa</taxon>
        <taxon>Ecdysozoa</taxon>
        <taxon>Arthropoda</taxon>
        <taxon>Hexapoda</taxon>
        <taxon>Insecta</taxon>
        <taxon>Pterygota</taxon>
        <taxon>Neoptera</taxon>
        <taxon>Endopterygota</taxon>
        <taxon>Lepidoptera</taxon>
        <taxon>Glossata</taxon>
        <taxon>Ditrysia</taxon>
        <taxon>Papilionoidea</taxon>
        <taxon>Papilionidae</taxon>
        <taxon>Parnassiinae</taxon>
        <taxon>Parnassini</taxon>
        <taxon>Parnassius</taxon>
        <taxon>Parnassius</taxon>
    </lineage>
</organism>
<proteinExistence type="predicted"/>
<keyword evidence="2" id="KW-1185">Reference proteome</keyword>
<evidence type="ECO:0000313" key="1">
    <source>
        <dbReference type="EMBL" id="CAG4950711.1"/>
    </source>
</evidence>
<protein>
    <submittedName>
        <fullName evidence="1">(apollo) hypothetical protein</fullName>
    </submittedName>
</protein>
<gene>
    <name evidence="1" type="ORF">PAPOLLO_LOCUS4280</name>
</gene>
<name>A0A8S3WAW1_PARAO</name>